<organism evidence="1 2">
    <name type="scientific">Frondihabitans cladoniiphilus</name>
    <dbReference type="NCBI Taxonomy" id="715785"/>
    <lineage>
        <taxon>Bacteria</taxon>
        <taxon>Bacillati</taxon>
        <taxon>Actinomycetota</taxon>
        <taxon>Actinomycetes</taxon>
        <taxon>Micrococcales</taxon>
        <taxon>Microbacteriaceae</taxon>
        <taxon>Frondihabitans</taxon>
    </lineage>
</organism>
<sequence length="77" mass="8490">MSDTRRSTPDTDPSERIWVASGPAGVVGSIHRSHDGFSIRVRPDDEFHGEYPTLDVAKSALHARLGHGADRPEFVEH</sequence>
<gene>
    <name evidence="1" type="ORF">GCM10025780_11900</name>
</gene>
<keyword evidence="2" id="KW-1185">Reference proteome</keyword>
<proteinExistence type="predicted"/>
<evidence type="ECO:0000313" key="1">
    <source>
        <dbReference type="EMBL" id="GAA4670166.1"/>
    </source>
</evidence>
<comment type="caution">
    <text evidence="1">The sequence shown here is derived from an EMBL/GenBank/DDBJ whole genome shotgun (WGS) entry which is preliminary data.</text>
</comment>
<accession>A0ABP8VQW8</accession>
<dbReference type="RefSeq" id="WP_345374328.1">
    <property type="nucleotide sequence ID" value="NZ_BAABLM010000002.1"/>
</dbReference>
<dbReference type="EMBL" id="BAABLM010000002">
    <property type="protein sequence ID" value="GAA4670166.1"/>
    <property type="molecule type" value="Genomic_DNA"/>
</dbReference>
<evidence type="ECO:0008006" key="3">
    <source>
        <dbReference type="Google" id="ProtNLM"/>
    </source>
</evidence>
<dbReference type="Proteomes" id="UP001501295">
    <property type="component" value="Unassembled WGS sequence"/>
</dbReference>
<reference evidence="2" key="1">
    <citation type="journal article" date="2019" name="Int. J. Syst. Evol. Microbiol.">
        <title>The Global Catalogue of Microorganisms (GCM) 10K type strain sequencing project: providing services to taxonomists for standard genome sequencing and annotation.</title>
        <authorList>
            <consortium name="The Broad Institute Genomics Platform"/>
            <consortium name="The Broad Institute Genome Sequencing Center for Infectious Disease"/>
            <person name="Wu L."/>
            <person name="Ma J."/>
        </authorList>
    </citation>
    <scope>NUCLEOTIDE SEQUENCE [LARGE SCALE GENOMIC DNA]</scope>
    <source>
        <strain evidence="2">JCM 18956</strain>
    </source>
</reference>
<evidence type="ECO:0000313" key="2">
    <source>
        <dbReference type="Proteomes" id="UP001501295"/>
    </source>
</evidence>
<protein>
    <recommendedName>
        <fullName evidence="3">Methyltransferase</fullName>
    </recommendedName>
</protein>
<name>A0ABP8VQW8_9MICO</name>